<name>A0A829R2L4_LISGR</name>
<dbReference type="RefSeq" id="WP_036107919.1">
    <property type="nucleotide sequence ID" value="NZ_AODG01000018.1"/>
</dbReference>
<dbReference type="EMBL" id="AODG01000018">
    <property type="protein sequence ID" value="EUJ26230.1"/>
    <property type="molecule type" value="Genomic_DNA"/>
</dbReference>
<keyword evidence="1" id="KW-0812">Transmembrane</keyword>
<protein>
    <submittedName>
        <fullName evidence="2">Uncharacterized protein</fullName>
    </submittedName>
</protein>
<reference evidence="2 3" key="1">
    <citation type="submission" date="2012-12" db="EMBL/GenBank/DDBJ databases">
        <title>Novel taxa of Listeriaceae from agricultural environments in the United States.</title>
        <authorList>
            <person name="den Bakker H.C."/>
            <person name="Allred A."/>
            <person name="Warchocki S."/>
            <person name="Wright E.M."/>
            <person name="Burrell A."/>
            <person name="Nightingale K.K."/>
            <person name="Kephart D."/>
            <person name="Wiedmann M."/>
        </authorList>
    </citation>
    <scope>NUCLEOTIDE SEQUENCE [LARGE SCALE GENOMIC DNA]</scope>
    <source>
        <strain evidence="2 3">FSL F6-1183</strain>
    </source>
</reference>
<evidence type="ECO:0000313" key="2">
    <source>
        <dbReference type="EMBL" id="EUJ26230.1"/>
    </source>
</evidence>
<proteinExistence type="predicted"/>
<gene>
    <name evidence="2" type="ORF">LMUR_13549</name>
</gene>
<dbReference type="Proteomes" id="UP000019251">
    <property type="component" value="Unassembled WGS sequence"/>
</dbReference>
<comment type="caution">
    <text evidence="2">The sequence shown here is derived from an EMBL/GenBank/DDBJ whole genome shotgun (WGS) entry which is preliminary data.</text>
</comment>
<sequence length="164" mass="18923">MKNSNTEMSPETPIVSFSGDSIFGKLGMVLSGFVVGGAIGYVTFIKEMVFTIGRSGIIIPRFLMIGLMIIFFLIGIWGLVSLFKKKEYLNFYDKGLEINQVFLPYEEIEEIEYTEEQSLEFRANQEDYYFYVNISEYGEELSELDNLLYEKMQCRIIRNNSSAD</sequence>
<organism evidence="2 3">
    <name type="scientific">Listeria grayi FSL F6-1183</name>
    <dbReference type="NCBI Taxonomy" id="1265827"/>
    <lineage>
        <taxon>Bacteria</taxon>
        <taxon>Bacillati</taxon>
        <taxon>Bacillota</taxon>
        <taxon>Bacilli</taxon>
        <taxon>Bacillales</taxon>
        <taxon>Listeriaceae</taxon>
        <taxon>Listeria</taxon>
    </lineage>
</organism>
<evidence type="ECO:0000256" key="1">
    <source>
        <dbReference type="SAM" id="Phobius"/>
    </source>
</evidence>
<feature type="transmembrane region" description="Helical" evidence="1">
    <location>
        <begin position="57"/>
        <end position="80"/>
    </location>
</feature>
<evidence type="ECO:0000313" key="3">
    <source>
        <dbReference type="Proteomes" id="UP000019251"/>
    </source>
</evidence>
<keyword evidence="1" id="KW-1133">Transmembrane helix</keyword>
<dbReference type="AlphaFoldDB" id="A0A829R2L4"/>
<keyword evidence="1" id="KW-0472">Membrane</keyword>
<feature type="transmembrane region" description="Helical" evidence="1">
    <location>
        <begin position="26"/>
        <end position="45"/>
    </location>
</feature>
<accession>A0A829R2L4</accession>